<evidence type="ECO:0000256" key="1">
    <source>
        <dbReference type="ARBA" id="ARBA00005125"/>
    </source>
</evidence>
<evidence type="ECO:0000313" key="5">
    <source>
        <dbReference type="Proteomes" id="UP000605848"/>
    </source>
</evidence>
<comment type="similarity">
    <text evidence="2">Belongs to the NAD(P)-dependent epimerase/dehydratase family.</text>
</comment>
<evidence type="ECO:0000313" key="4">
    <source>
        <dbReference type="EMBL" id="MBL0405061.1"/>
    </source>
</evidence>
<dbReference type="Gene3D" id="3.90.25.10">
    <property type="entry name" value="UDP-galactose 4-epimerase, domain 1"/>
    <property type="match status" value="1"/>
</dbReference>
<accession>A0A937CZS9</accession>
<name>A0A937CZS9_9HYPH</name>
<dbReference type="InterPro" id="IPR001509">
    <property type="entry name" value="Epimerase_deHydtase"/>
</dbReference>
<comment type="caution">
    <text evidence="4">The sequence shown here is derived from an EMBL/GenBank/DDBJ whole genome shotgun (WGS) entry which is preliminary data.</text>
</comment>
<dbReference type="RefSeq" id="WP_202060377.1">
    <property type="nucleotide sequence ID" value="NZ_JAEQMY010000017.1"/>
</dbReference>
<comment type="pathway">
    <text evidence="1">Bacterial outer membrane biogenesis; LPS O-antigen biosynthesis.</text>
</comment>
<dbReference type="AlphaFoldDB" id="A0A937CZS9"/>
<evidence type="ECO:0000259" key="3">
    <source>
        <dbReference type="Pfam" id="PF01370"/>
    </source>
</evidence>
<dbReference type="PANTHER" id="PTHR43000">
    <property type="entry name" value="DTDP-D-GLUCOSE 4,6-DEHYDRATASE-RELATED"/>
    <property type="match status" value="1"/>
</dbReference>
<dbReference type="SUPFAM" id="SSF51735">
    <property type="entry name" value="NAD(P)-binding Rossmann-fold domains"/>
    <property type="match status" value="1"/>
</dbReference>
<dbReference type="InterPro" id="IPR036291">
    <property type="entry name" value="NAD(P)-bd_dom_sf"/>
</dbReference>
<protein>
    <submittedName>
        <fullName evidence="4">NAD-dependent epimerase/dehydratase family protein</fullName>
    </submittedName>
</protein>
<proteinExistence type="inferred from homology"/>
<evidence type="ECO:0000256" key="2">
    <source>
        <dbReference type="ARBA" id="ARBA00007637"/>
    </source>
</evidence>
<dbReference type="Pfam" id="PF01370">
    <property type="entry name" value="Epimerase"/>
    <property type="match status" value="1"/>
</dbReference>
<dbReference type="Gene3D" id="3.40.50.720">
    <property type="entry name" value="NAD(P)-binding Rossmann-like Domain"/>
    <property type="match status" value="1"/>
</dbReference>
<gene>
    <name evidence="4" type="ORF">JKG68_13875</name>
</gene>
<organism evidence="4 5">
    <name type="scientific">Microvirga aerilata</name>
    <dbReference type="NCBI Taxonomy" id="670292"/>
    <lineage>
        <taxon>Bacteria</taxon>
        <taxon>Pseudomonadati</taxon>
        <taxon>Pseudomonadota</taxon>
        <taxon>Alphaproteobacteria</taxon>
        <taxon>Hyphomicrobiales</taxon>
        <taxon>Methylobacteriaceae</taxon>
        <taxon>Microvirga</taxon>
    </lineage>
</organism>
<reference evidence="4" key="1">
    <citation type="submission" date="2021-01" db="EMBL/GenBank/DDBJ databases">
        <title>Microvirga sp.</title>
        <authorList>
            <person name="Kim M.K."/>
        </authorList>
    </citation>
    <scope>NUCLEOTIDE SEQUENCE</scope>
    <source>
        <strain evidence="4">5420S-16</strain>
    </source>
</reference>
<sequence length="305" mass="32608">MMRILLTGSSGFLGRHILASPASAGISFRCATRAESSRPDRDIVLGPGPWGRTEFEHALAVSRPDVVIHCAGATHGEARLLFEANAVPTAGLLAALSGMANPPRTILLGSAAEYGYVSNDAMPVREDHPCQPRSDYGISKYTQTLLGLAAAERGLPVMVARLFNPVGLGMPPKLALPSFARRIVKASGTDGVIKVGNLEVSRDFIDVREAAHLLIALACARHWCWPILNLCSGHAFRLDVLLNSMITACGKRIDVQVDPELLRSDDMPLLVGSTERLLAVGLAPEPPDFESLLPQILADAENACH</sequence>
<feature type="domain" description="NAD-dependent epimerase/dehydratase" evidence="3">
    <location>
        <begin position="4"/>
        <end position="217"/>
    </location>
</feature>
<dbReference type="Proteomes" id="UP000605848">
    <property type="component" value="Unassembled WGS sequence"/>
</dbReference>
<dbReference type="EMBL" id="JAEQMY010000017">
    <property type="protein sequence ID" value="MBL0405061.1"/>
    <property type="molecule type" value="Genomic_DNA"/>
</dbReference>
<keyword evidence="5" id="KW-1185">Reference proteome</keyword>